<feature type="region of interest" description="Disordered" evidence="1">
    <location>
        <begin position="1"/>
        <end position="45"/>
    </location>
</feature>
<keyword evidence="3" id="KW-1185">Reference proteome</keyword>
<accession>W1P7F2</accession>
<dbReference type="HOGENOM" id="CLU_1867900_0_0_1"/>
<reference evidence="3" key="1">
    <citation type="journal article" date="2013" name="Science">
        <title>The Amborella genome and the evolution of flowering plants.</title>
        <authorList>
            <consortium name="Amborella Genome Project"/>
        </authorList>
    </citation>
    <scope>NUCLEOTIDE SEQUENCE [LARGE SCALE GENOMIC DNA]</scope>
</reference>
<evidence type="ECO:0000313" key="3">
    <source>
        <dbReference type="Proteomes" id="UP000017836"/>
    </source>
</evidence>
<feature type="compositionally biased region" description="Polar residues" evidence="1">
    <location>
        <begin position="23"/>
        <end position="34"/>
    </location>
</feature>
<dbReference type="Gramene" id="ERN02900">
    <property type="protein sequence ID" value="ERN02900"/>
    <property type="gene ID" value="AMTR_s00135p00053470"/>
</dbReference>
<gene>
    <name evidence="2" type="ORF">AMTR_s00135p00053470</name>
</gene>
<dbReference type="EMBL" id="KI394463">
    <property type="protein sequence ID" value="ERN02900.1"/>
    <property type="molecule type" value="Genomic_DNA"/>
</dbReference>
<protein>
    <submittedName>
        <fullName evidence="2">Uncharacterized protein</fullName>
    </submittedName>
</protein>
<organism evidence="2 3">
    <name type="scientific">Amborella trichopoda</name>
    <dbReference type="NCBI Taxonomy" id="13333"/>
    <lineage>
        <taxon>Eukaryota</taxon>
        <taxon>Viridiplantae</taxon>
        <taxon>Streptophyta</taxon>
        <taxon>Embryophyta</taxon>
        <taxon>Tracheophyta</taxon>
        <taxon>Spermatophyta</taxon>
        <taxon>Magnoliopsida</taxon>
        <taxon>Amborellales</taxon>
        <taxon>Amborellaceae</taxon>
        <taxon>Amborella</taxon>
    </lineage>
</organism>
<proteinExistence type="predicted"/>
<dbReference type="AlphaFoldDB" id="W1P7F2"/>
<evidence type="ECO:0000313" key="2">
    <source>
        <dbReference type="EMBL" id="ERN02900.1"/>
    </source>
</evidence>
<feature type="compositionally biased region" description="Low complexity" evidence="1">
    <location>
        <begin position="1"/>
        <end position="17"/>
    </location>
</feature>
<evidence type="ECO:0000256" key="1">
    <source>
        <dbReference type="SAM" id="MobiDB-lite"/>
    </source>
</evidence>
<name>W1P7F2_AMBTC</name>
<dbReference type="Proteomes" id="UP000017836">
    <property type="component" value="Unassembled WGS sequence"/>
</dbReference>
<sequence length="137" mass="14313">MYPTPRRLLSLSPLSLSPAPPTGRSSEATPSSLPDPTPHGGLDLPLFLANTPVPFPISPRLMPPTLPFLPSISNPPFSDWPLPPGPSLHSSSASEVPPSSLQLPSIHFPLLNIGPSQPALPGGLLLRSFSLSFAFGG</sequence>